<dbReference type="PROSITE" id="PS00479">
    <property type="entry name" value="ZF_DAG_PE_1"/>
    <property type="match status" value="1"/>
</dbReference>
<dbReference type="PANTHER" id="PTHR21519">
    <property type="entry name" value="PDZ DOMAIN-CONTAINING PROTEIN 8"/>
    <property type="match status" value="1"/>
</dbReference>
<dbReference type="CTD" id="9944200"/>
<dbReference type="GO" id="GO:0051560">
    <property type="term" value="P:mitochondrial calcium ion homeostasis"/>
    <property type="evidence" value="ECO:0007669"/>
    <property type="project" value="InterPro"/>
</dbReference>
<sequence>MLTNMTEDCVMVSAVNTEKNGSIGSLNTDISAENCAKDFLRNPRRQRFRARAAEMAAAGMSRMSDFWYRHKDSSSCTEVAVDTLSQHDVLLHTPSTSGLGGRKRSPLLRTRRPVPTQSDRRDGICNLSKVPPKTLITKSRVTSEDVLWDQSLHFELNADTCKYLNVIVRARPITFNATDVTISQDNQVGKDDSQMLGYTSIYIPQMLDDCQLTSSNCHQELFTLRPPFWIAARRPLTRKAAEESHRAGFDERLCYGDILLGFRYFPSGLPTNVQNRSSVGNAECVKNVAEISRTNSFETSSETKHNFETILLRGTTVCAVCRGKVWLKMASHCTSCLLVCHNKCLPKVDTSCSQHPPIDDATFECMLLLKNVCLIGSDERLLSKRRRIAVKVSERLSSTWKSVERRRASFHPLRKKQKAPVIQIGTDEVVPVERAIPDVFTMLELSGNLSQMMYQPGNAYNEQMINAAKIDGKDMFSDLDPIKRKAKINEDASSF</sequence>
<evidence type="ECO:0000256" key="3">
    <source>
        <dbReference type="SAM" id="MobiDB-lite"/>
    </source>
</evidence>
<dbReference type="InterPro" id="IPR039275">
    <property type="entry name" value="PDZD8"/>
</dbReference>
<gene>
    <name evidence="5" type="ORF">LOAG_18789</name>
</gene>
<dbReference type="GO" id="GO:0046872">
    <property type="term" value="F:metal ion binding"/>
    <property type="evidence" value="ECO:0007669"/>
    <property type="project" value="UniProtKB-KW"/>
</dbReference>
<evidence type="ECO:0000259" key="4">
    <source>
        <dbReference type="PROSITE" id="PS50081"/>
    </source>
</evidence>
<dbReference type="Gene3D" id="3.30.60.20">
    <property type="match status" value="1"/>
</dbReference>
<dbReference type="GO" id="GO:0005739">
    <property type="term" value="C:mitochondrion"/>
    <property type="evidence" value="ECO:0007669"/>
    <property type="project" value="GOC"/>
</dbReference>
<feature type="region of interest" description="Disordered" evidence="3">
    <location>
        <begin position="93"/>
        <end position="122"/>
    </location>
</feature>
<dbReference type="SUPFAM" id="SSF57889">
    <property type="entry name" value="Cysteine-rich domain"/>
    <property type="match status" value="1"/>
</dbReference>
<dbReference type="CDD" id="cd00029">
    <property type="entry name" value="C1"/>
    <property type="match status" value="1"/>
</dbReference>
<organism evidence="5">
    <name type="scientific">Loa loa</name>
    <name type="common">Eye worm</name>
    <name type="synonym">Filaria loa</name>
    <dbReference type="NCBI Taxonomy" id="7209"/>
    <lineage>
        <taxon>Eukaryota</taxon>
        <taxon>Metazoa</taxon>
        <taxon>Ecdysozoa</taxon>
        <taxon>Nematoda</taxon>
        <taxon>Chromadorea</taxon>
        <taxon>Rhabditida</taxon>
        <taxon>Spirurina</taxon>
        <taxon>Spiruromorpha</taxon>
        <taxon>Filarioidea</taxon>
        <taxon>Onchocercidae</taxon>
        <taxon>Loa</taxon>
    </lineage>
</organism>
<dbReference type="GO" id="GO:1990456">
    <property type="term" value="P:mitochondrion-endoplasmic reticulum membrane tethering"/>
    <property type="evidence" value="ECO:0007669"/>
    <property type="project" value="InterPro"/>
</dbReference>
<dbReference type="GeneID" id="9944200"/>
<dbReference type="OrthoDB" id="10004596at2759"/>
<evidence type="ECO:0000313" key="5">
    <source>
        <dbReference type="EMBL" id="EJD73814.1"/>
    </source>
</evidence>
<proteinExistence type="predicted"/>
<keyword evidence="1" id="KW-0479">Metal-binding</keyword>
<feature type="domain" description="Phorbol-ester/DAG-type" evidence="4">
    <location>
        <begin position="304"/>
        <end position="352"/>
    </location>
</feature>
<keyword evidence="2" id="KW-0862">Zinc</keyword>
<dbReference type="AlphaFoldDB" id="A0A1S0UG45"/>
<evidence type="ECO:0000256" key="1">
    <source>
        <dbReference type="ARBA" id="ARBA00022723"/>
    </source>
</evidence>
<dbReference type="OMA" id="YNEEMIS"/>
<dbReference type="EMBL" id="JH712595">
    <property type="protein sequence ID" value="EJD73814.1"/>
    <property type="molecule type" value="Genomic_DNA"/>
</dbReference>
<reference evidence="5" key="1">
    <citation type="submission" date="2012-04" db="EMBL/GenBank/DDBJ databases">
        <title>The Genome Sequence of Loa loa.</title>
        <authorList>
            <consortium name="The Broad Institute Genome Sequencing Platform"/>
            <consortium name="Broad Institute Genome Sequencing Center for Infectious Disease"/>
            <person name="Nutman T.B."/>
            <person name="Fink D.L."/>
            <person name="Russ C."/>
            <person name="Young S."/>
            <person name="Zeng Q."/>
            <person name="Gargeya S."/>
            <person name="Alvarado L."/>
            <person name="Berlin A."/>
            <person name="Chapman S.B."/>
            <person name="Chen Z."/>
            <person name="Freedman E."/>
            <person name="Gellesch M."/>
            <person name="Goldberg J."/>
            <person name="Griggs A."/>
            <person name="Gujja S."/>
            <person name="Heilman E.R."/>
            <person name="Heiman D."/>
            <person name="Howarth C."/>
            <person name="Mehta T."/>
            <person name="Neiman D."/>
            <person name="Pearson M."/>
            <person name="Roberts A."/>
            <person name="Saif S."/>
            <person name="Shea T."/>
            <person name="Shenoy N."/>
            <person name="Sisk P."/>
            <person name="Stolte C."/>
            <person name="Sykes S."/>
            <person name="White J."/>
            <person name="Yandava C."/>
            <person name="Haas B."/>
            <person name="Henn M.R."/>
            <person name="Nusbaum C."/>
            <person name="Birren B."/>
        </authorList>
    </citation>
    <scope>NUCLEOTIDE SEQUENCE [LARGE SCALE GENOMIC DNA]</scope>
</reference>
<evidence type="ECO:0000256" key="2">
    <source>
        <dbReference type="ARBA" id="ARBA00022833"/>
    </source>
</evidence>
<dbReference type="SMART" id="SM00109">
    <property type="entry name" value="C1"/>
    <property type="match status" value="1"/>
</dbReference>
<feature type="compositionally biased region" description="Basic residues" evidence="3">
    <location>
        <begin position="101"/>
        <end position="112"/>
    </location>
</feature>
<dbReference type="RefSeq" id="XP_020304763.1">
    <property type="nucleotide sequence ID" value="XM_020451451.1"/>
</dbReference>
<dbReference type="InterPro" id="IPR046349">
    <property type="entry name" value="C1-like_sf"/>
</dbReference>
<name>A0A1S0UG45_LOALO</name>
<dbReference type="PROSITE" id="PS50081">
    <property type="entry name" value="ZF_DAG_PE_2"/>
    <property type="match status" value="1"/>
</dbReference>
<accession>A0A1S0UG45</accession>
<dbReference type="GO" id="GO:0044233">
    <property type="term" value="C:mitochondria-associated endoplasmic reticulum membrane contact site"/>
    <property type="evidence" value="ECO:0007669"/>
    <property type="project" value="InterPro"/>
</dbReference>
<dbReference type="KEGG" id="loa:LOAG_18789"/>
<protein>
    <recommendedName>
        <fullName evidence="4">Phorbol-ester/DAG-type domain-containing protein</fullName>
    </recommendedName>
</protein>
<dbReference type="PANTHER" id="PTHR21519:SF1">
    <property type="entry name" value="PDZ DOMAIN-CONTAINING PROTEIN 8"/>
    <property type="match status" value="1"/>
</dbReference>
<dbReference type="InParanoid" id="A0A1S0UG45"/>
<dbReference type="InterPro" id="IPR002219">
    <property type="entry name" value="PKC_DAG/PE"/>
</dbReference>